<feature type="region of interest" description="Disordered" evidence="3">
    <location>
        <begin position="1"/>
        <end position="47"/>
    </location>
</feature>
<feature type="region of interest" description="Disordered" evidence="3">
    <location>
        <begin position="1443"/>
        <end position="1511"/>
    </location>
</feature>
<dbReference type="Pfam" id="PF07714">
    <property type="entry name" value="PK_Tyr_Ser-Thr"/>
    <property type="match status" value="5"/>
</dbReference>
<keyword evidence="5" id="KW-0675">Receptor</keyword>
<proteinExistence type="predicted"/>
<evidence type="ECO:0000256" key="3">
    <source>
        <dbReference type="SAM" id="MobiDB-lite"/>
    </source>
</evidence>
<accession>A0A2B4SPX4</accession>
<feature type="region of interest" description="Disordered" evidence="3">
    <location>
        <begin position="2334"/>
        <end position="2353"/>
    </location>
</feature>
<feature type="compositionally biased region" description="Low complexity" evidence="3">
    <location>
        <begin position="1"/>
        <end position="17"/>
    </location>
</feature>
<dbReference type="PANTHER" id="PTHR24418">
    <property type="entry name" value="TYROSINE-PROTEIN KINASE"/>
    <property type="match status" value="1"/>
</dbReference>
<dbReference type="PROSITE" id="PS50011">
    <property type="entry name" value="PROTEIN_KINASE_DOM"/>
    <property type="match status" value="2"/>
</dbReference>
<feature type="compositionally biased region" description="Polar residues" evidence="3">
    <location>
        <begin position="18"/>
        <end position="47"/>
    </location>
</feature>
<feature type="region of interest" description="Disordered" evidence="3">
    <location>
        <begin position="927"/>
        <end position="948"/>
    </location>
</feature>
<keyword evidence="6" id="KW-1185">Reference proteome</keyword>
<dbReference type="EMBL" id="LSMT01000040">
    <property type="protein sequence ID" value="PFX31133.1"/>
    <property type="molecule type" value="Genomic_DNA"/>
</dbReference>
<dbReference type="STRING" id="50429.A0A2B4SPX4"/>
<feature type="domain" description="Protein kinase" evidence="4">
    <location>
        <begin position="1908"/>
        <end position="2236"/>
    </location>
</feature>
<protein>
    <submittedName>
        <fullName evidence="5">Insulin receptor</fullName>
    </submittedName>
</protein>
<feature type="compositionally biased region" description="Basic and acidic residues" evidence="3">
    <location>
        <begin position="933"/>
        <end position="943"/>
    </location>
</feature>
<dbReference type="Proteomes" id="UP000225706">
    <property type="component" value="Unassembled WGS sequence"/>
</dbReference>
<sequence>MNSIGSSFSDMSTDASSQISGDEQVSTETGQFPDNSGSEEVNSTSKWANEDYFENPEKFIQDMDDNAGPFKDAKEDFLLHSILPFLEETWGKCPSSNEEVYANLAKISCSAKCGKAVSQALNLLLHLICKDNFDNCCNNLLVVEAITSDSIVSEKIKRTDDHHLRGLLALKHSNLVTIWRIDGLDSRFPMADVISEEAPLGNLNNYVLEKRCQIGDIVTFLSQVASAMHYLHMKHIVHRDLRATYVNVVSPNKIKVGRLGRSKPLSVSEYEVTSTSCVVQAAMPPDSTRWFYPKWPQNPAKQQILAQKNCWWNREGYSQKKLSDCDTFLDPDDLPRKRQLGRTSDSTVSEKIKRTDDHHLRGLLALKHSNLVTIWRIDGLDSRFPMADVISEEAPLGNLNNYVLEKRCQIGDIVTFLSQVASAMHYLHMKHIVHRDLRATYVNVVSPNKDNYVNLRPQPDQHHTAFYQNIKLVLKEGSCELEEDAKKAAAACEKPTEDMNGAVYCKVKKTKNPHLLKDQLVPLNHQLYANVEASSVTTHALPPSDMEGEQSHMETIHKEKEAEQNFRQTDEHSWNAVREKDGAEKNGSNSSLPVWLKDPELERGLDAFIRKLSVLRFKLKSLEEGIIFRWSAPEVILDGRYTHASDVWSFGILAWELYTSFATGLDGRDSSRPFFDLDDQEILPHIRDNGPLAKPDDCPEWVYILMHQCWAYFPQQRPPFLAIFDCLTSREPMKSWIMKLWLKNHDKSEWPDLSVCQPEDAFHVTSLEQHPSDDVIDKMCSPDFFSEHEYKYVCNTSGLAGGKDDYSKADGTSEMPVTNDISQYPSAFISCLTVEETPQLVPVPEPQKAPNNDHAVNDSSAIHLTDGKASLLEDAPDLQYVNLGPRVNQQHTSLYQNMEAIPKETSSKRKEKAAVVCLNPTKERYRAGHSKVKRAENAQEHGDQLVSPNDDLYANVQGNSVTKHAISQTHMVAEQSAIVETIHEEKKTRENSHHICERSWNKISDENSSTMSLPDDYPMEIEEGQQGCQVTTPSAENITTQMEGNHYRQHAYEEQYLEEIEQRGGCDIRKRQDASGPFKRPFKRNVYLIKTSDFRWMYDDPHLPTKSTLANLRKSPQYKRQVEFHEEMSENMVKKKLEDTFPYLKNRSYSCGTAKGKDKSNSTSQNCGSRIWDGKKIKRKTEGNSALYILEDKVPHSEQLEASTSFPQVAVPLAEYYRLQRQELDLELIDEHFSSPEITSGFSGSDCPFPEASGEAGFVTISLQIQDDVLLGQNEIYYSRYQTEEPLKELVFDLCRQRELFETLLPRFSSGSSGNLGGGNSTGGTQGCGNLGSSRAPHVLSILVYAAAKYGAQNFIELIFNSSAVRTVFRAYKDNSTLPETIGKNNGNDEIGNYLEKITKRFSEEIKLGDKLSCHAIECSELVTAGKEAQRRLCQNDEKYTNQLEGDTSKEEGYSADVESSSSPSSDLESLESNESSQGTRDKDSSFSDRSSDASSQISVNSGSEEAGAENCNKMLDGDRALRDEQVSTERVQFPDNSGNEEVNSTSKWANEDYFENPEKFIQDMDDNAGPLKDAKEDFLLHSILPYLEETWGKCPSSNKKVYENLAKISCSAKCVKAVSKALHLFLHLICKDNFENCCNNLLVVEAIVRSSIVSSERLFRRDRVDSRRTMKELKLCVYSRIISSLVTHQALKGDSFINCLEQDLKKVKDELKTFNLQLCIRKKDGLRYSTEFIIKAISHLLKPNDKLQDLLEECREFCQNQEIEVNDLRSLRQLYHKKNGDWRIDLHYIALYLQGKVHSESPIPRMESERRAMKLLRLIVEKYLDGNGGKDWRFCMLAATIFSDISMKNETKDEYSDSLYSYCPAEDGCPDYVNSTDEEELPLRWKAPEVLSECRFSTASDVWALGVLMYEVLTYGCLPFRHISDDKYLCSQVKNGIEILPFERCFEEEEYQLMRQCFQFHRHKRPKLLDVQKSLCEMNENADEEQARFDPPSLDLQVTYESPARNVEDINSFYSGLYYVHNLMSDEERAEITKEAPFGDLKSYVLANRCQIVDIVTFLSQVASAMHYLHVKNIIHGDLRATYVNVATHNKIQVGRLGRSKPLSLSEYEVTSTLCVVQAVMPPESTRWSAPEVILDGHYTHASDVWSFGILAWELYTSFADGLDGRDSSLPFFGLNNQEILPQIRDNGPPTRPEGCPEWVHIIMHQCWAYVPQQRPPFLAVFDCLTSREPMESWIMKLWLQNHDKSKWPDLSIRQPQDACHVTNSDQHPSSDVIEKMCSPDFFSKHEYKYVSRTFFTTSSDDDYSKAYGTSDMQGMRNDLEYQTACGECTTEEETPELVPVPKPQKTPNNDESGYLCPVSIKVEDLTSIESYQRNVSGVADFPKSHEQKNEVTSAGIFYLQVKKIKKIRVGAYDLSAIDADEDKVSLMEDNYVNLRPQPDQHHTAFYQNIQLVLKEGSCELEEDAKKAAAACEKPTEDMNGAVYCKVKKTKNPHLLKDQLVPLNHQLYANVEASSVTTHALPPSDMEGEQSDMETIHKEKEAEQHFRQTDEHSWNAVREKDGAEKNGSNSSLPVWLKDPELEVLFYV</sequence>
<keyword evidence="1" id="KW-0547">Nucleotide-binding</keyword>
<feature type="region of interest" description="Disordered" evidence="3">
    <location>
        <begin position="1526"/>
        <end position="1549"/>
    </location>
</feature>
<dbReference type="InterPro" id="IPR001245">
    <property type="entry name" value="Ser-Thr/Tyr_kinase_cat_dom"/>
</dbReference>
<evidence type="ECO:0000256" key="1">
    <source>
        <dbReference type="ARBA" id="ARBA00022741"/>
    </source>
</evidence>
<feature type="compositionally biased region" description="Basic and acidic residues" evidence="3">
    <location>
        <begin position="1480"/>
        <end position="1492"/>
    </location>
</feature>
<organism evidence="5 6">
    <name type="scientific">Stylophora pistillata</name>
    <name type="common">Smooth cauliflower coral</name>
    <dbReference type="NCBI Taxonomy" id="50429"/>
    <lineage>
        <taxon>Eukaryota</taxon>
        <taxon>Metazoa</taxon>
        <taxon>Cnidaria</taxon>
        <taxon>Anthozoa</taxon>
        <taxon>Hexacorallia</taxon>
        <taxon>Scleractinia</taxon>
        <taxon>Astrocoeniina</taxon>
        <taxon>Pocilloporidae</taxon>
        <taxon>Stylophora</taxon>
    </lineage>
</organism>
<evidence type="ECO:0000313" key="6">
    <source>
        <dbReference type="Proteomes" id="UP000225706"/>
    </source>
</evidence>
<dbReference type="SUPFAM" id="SSF56112">
    <property type="entry name" value="Protein kinase-like (PK-like)"/>
    <property type="match status" value="5"/>
</dbReference>
<evidence type="ECO:0000313" key="5">
    <source>
        <dbReference type="EMBL" id="PFX31133.1"/>
    </source>
</evidence>
<reference evidence="6" key="1">
    <citation type="journal article" date="2017" name="bioRxiv">
        <title>Comparative analysis of the genomes of Stylophora pistillata and Acropora digitifera provides evidence for extensive differences between species of corals.</title>
        <authorList>
            <person name="Voolstra C.R."/>
            <person name="Li Y."/>
            <person name="Liew Y.J."/>
            <person name="Baumgarten S."/>
            <person name="Zoccola D."/>
            <person name="Flot J.-F."/>
            <person name="Tambutte S."/>
            <person name="Allemand D."/>
            <person name="Aranda M."/>
        </authorList>
    </citation>
    <scope>NUCLEOTIDE SEQUENCE [LARGE SCALE GENOMIC DNA]</scope>
</reference>
<feature type="domain" description="Protein kinase" evidence="4">
    <location>
        <begin position="248"/>
        <end position="737"/>
    </location>
</feature>
<dbReference type="InterPro" id="IPR000719">
    <property type="entry name" value="Prot_kinase_dom"/>
</dbReference>
<comment type="caution">
    <text evidence="5">The sequence shown here is derived from an EMBL/GenBank/DDBJ whole genome shotgun (WGS) entry which is preliminary data.</text>
</comment>
<dbReference type="InterPro" id="IPR050198">
    <property type="entry name" value="Non-receptor_tyrosine_kinases"/>
</dbReference>
<feature type="compositionally biased region" description="Low complexity" evidence="3">
    <location>
        <begin position="1459"/>
        <end position="1477"/>
    </location>
</feature>
<dbReference type="OrthoDB" id="5987246at2759"/>
<gene>
    <name evidence="5" type="primary">insr</name>
    <name evidence="5" type="ORF">AWC38_SpisGene4035</name>
</gene>
<evidence type="ECO:0000256" key="2">
    <source>
        <dbReference type="ARBA" id="ARBA00022840"/>
    </source>
</evidence>
<dbReference type="Gene3D" id="1.10.510.10">
    <property type="entry name" value="Transferase(Phosphotransferase) domain 1"/>
    <property type="match status" value="5"/>
</dbReference>
<dbReference type="InterPro" id="IPR011009">
    <property type="entry name" value="Kinase-like_dom_sf"/>
</dbReference>
<dbReference type="GO" id="GO:0004672">
    <property type="term" value="F:protein kinase activity"/>
    <property type="evidence" value="ECO:0007669"/>
    <property type="project" value="InterPro"/>
</dbReference>
<feature type="compositionally biased region" description="Polar residues" evidence="3">
    <location>
        <begin position="1529"/>
        <end position="1549"/>
    </location>
</feature>
<name>A0A2B4SPX4_STYPI</name>
<keyword evidence="2" id="KW-0067">ATP-binding</keyword>
<evidence type="ECO:0000259" key="4">
    <source>
        <dbReference type="PROSITE" id="PS50011"/>
    </source>
</evidence>
<dbReference type="GO" id="GO:0005524">
    <property type="term" value="F:ATP binding"/>
    <property type="evidence" value="ECO:0007669"/>
    <property type="project" value="UniProtKB-KW"/>
</dbReference>